<proteinExistence type="predicted"/>
<dbReference type="AlphaFoldDB" id="A0AAW1L120"/>
<feature type="domain" description="U-box" evidence="7">
    <location>
        <begin position="92"/>
        <end position="166"/>
    </location>
</feature>
<protein>
    <recommendedName>
        <fullName evidence="3">RING-type E3 ubiquitin transferase</fullName>
        <ecNumber evidence="3">2.3.2.27</ecNumber>
    </recommendedName>
</protein>
<dbReference type="InterPro" id="IPR011989">
    <property type="entry name" value="ARM-like"/>
</dbReference>
<comment type="catalytic activity">
    <reaction evidence="1">
        <text>S-ubiquitinyl-[E2 ubiquitin-conjugating enzyme]-L-cysteine + [acceptor protein]-L-lysine = [E2 ubiquitin-conjugating enzyme]-L-cysteine + N(6)-ubiquitinyl-[acceptor protein]-L-lysine.</text>
        <dbReference type="EC" id="2.3.2.27"/>
    </reaction>
</comment>
<evidence type="ECO:0000259" key="7">
    <source>
        <dbReference type="PROSITE" id="PS51698"/>
    </source>
</evidence>
<dbReference type="Gene3D" id="1.25.10.10">
    <property type="entry name" value="Leucine-rich Repeat Variant"/>
    <property type="match status" value="1"/>
</dbReference>
<dbReference type="InterPro" id="IPR045210">
    <property type="entry name" value="RING-Ubox_PUB"/>
</dbReference>
<dbReference type="InterPro" id="IPR000225">
    <property type="entry name" value="Armadillo"/>
</dbReference>
<evidence type="ECO:0000256" key="1">
    <source>
        <dbReference type="ARBA" id="ARBA00000900"/>
    </source>
</evidence>
<evidence type="ECO:0000256" key="6">
    <source>
        <dbReference type="ARBA" id="ARBA00022786"/>
    </source>
</evidence>
<evidence type="ECO:0000256" key="5">
    <source>
        <dbReference type="ARBA" id="ARBA00022737"/>
    </source>
</evidence>
<dbReference type="GO" id="GO:0061630">
    <property type="term" value="F:ubiquitin protein ligase activity"/>
    <property type="evidence" value="ECO:0007669"/>
    <property type="project" value="UniProtKB-EC"/>
</dbReference>
<dbReference type="Gene3D" id="3.30.40.10">
    <property type="entry name" value="Zinc/RING finger domain, C3HC4 (zinc finger)"/>
    <property type="match status" value="1"/>
</dbReference>
<dbReference type="SMART" id="SM00504">
    <property type="entry name" value="Ubox"/>
    <property type="match status" value="1"/>
</dbReference>
<gene>
    <name evidence="8" type="ORF">RND81_05G228100</name>
</gene>
<keyword evidence="5" id="KW-0677">Repeat</keyword>
<dbReference type="Proteomes" id="UP001443914">
    <property type="component" value="Unassembled WGS sequence"/>
</dbReference>
<evidence type="ECO:0000313" key="8">
    <source>
        <dbReference type="EMBL" id="KAK9726648.1"/>
    </source>
</evidence>
<name>A0AAW1L120_SAPOF</name>
<evidence type="ECO:0000256" key="4">
    <source>
        <dbReference type="ARBA" id="ARBA00022679"/>
    </source>
</evidence>
<dbReference type="GO" id="GO:0016567">
    <property type="term" value="P:protein ubiquitination"/>
    <property type="evidence" value="ECO:0007669"/>
    <property type="project" value="InterPro"/>
</dbReference>
<dbReference type="SUPFAM" id="SSF48371">
    <property type="entry name" value="ARM repeat"/>
    <property type="match status" value="1"/>
</dbReference>
<sequence>MAKTGVISEGDSAKVVDLKKELLVLVKYLLEDNDNNNHENEYISNSGSNHSSCYIDAIDKAREVLSCLKDVKLKKTTSFRSDDDDGDDRSLSCPNEFRCPLSKQLMKDPVIISTGQTYDRPFIQKWLKAGHRICPLTQQVLSHSFVTPNYLIRELISQWCKTRGIESPKPVTGVNEDGPVEADRDHFVSLLDKMSKTIPEQKAAAKELRLLTKRMPSFRALFGESNDAVPCLLKPLTQRRGFSKSRNNENVDPNLQEDLITTLLNISIHDSNKKLVAETPMVISLLIDAINSGSPETRSNAAAALFTLSALDSNKTLIGKSGALKSLIDLLDEGHPLAVKDAASAIFNLCIVQENKARAVRDGAVSVILKKIKDGVHVDELLAILAMLSTNQRAVEELPELGGVPVLLNVVRESACARNRENCIAILYMICTNDRTKLRDLREEERAYGTLSHLVQDGTSRAKRKASGILDRLNRALLTTHTA</sequence>
<accession>A0AAW1L120</accession>
<dbReference type="InterPro" id="IPR003613">
    <property type="entry name" value="Ubox_domain"/>
</dbReference>
<dbReference type="PROSITE" id="PS51698">
    <property type="entry name" value="U_BOX"/>
    <property type="match status" value="1"/>
</dbReference>
<dbReference type="Pfam" id="PF04564">
    <property type="entry name" value="U-box"/>
    <property type="match status" value="1"/>
</dbReference>
<dbReference type="Pfam" id="PF25598">
    <property type="entry name" value="ARM_PUB"/>
    <property type="match status" value="1"/>
</dbReference>
<keyword evidence="6" id="KW-0833">Ubl conjugation pathway</keyword>
<dbReference type="FunFam" id="1.25.10.10:FF:000330">
    <property type="entry name" value="RING-type E3 ubiquitin transferase"/>
    <property type="match status" value="1"/>
</dbReference>
<dbReference type="PANTHER" id="PTHR23315">
    <property type="entry name" value="U BOX DOMAIN-CONTAINING"/>
    <property type="match status" value="1"/>
</dbReference>
<dbReference type="FunFam" id="3.30.40.10:FF:000114">
    <property type="entry name" value="RING-type E3 ubiquitin transferase"/>
    <property type="match status" value="1"/>
</dbReference>
<comment type="pathway">
    <text evidence="2">Protein modification; protein ubiquitination.</text>
</comment>
<dbReference type="InterPro" id="IPR016024">
    <property type="entry name" value="ARM-type_fold"/>
</dbReference>
<comment type="caution">
    <text evidence="8">The sequence shown here is derived from an EMBL/GenBank/DDBJ whole genome shotgun (WGS) entry which is preliminary data.</text>
</comment>
<organism evidence="8 9">
    <name type="scientific">Saponaria officinalis</name>
    <name type="common">Common soapwort</name>
    <name type="synonym">Lychnis saponaria</name>
    <dbReference type="NCBI Taxonomy" id="3572"/>
    <lineage>
        <taxon>Eukaryota</taxon>
        <taxon>Viridiplantae</taxon>
        <taxon>Streptophyta</taxon>
        <taxon>Embryophyta</taxon>
        <taxon>Tracheophyta</taxon>
        <taxon>Spermatophyta</taxon>
        <taxon>Magnoliopsida</taxon>
        <taxon>eudicotyledons</taxon>
        <taxon>Gunneridae</taxon>
        <taxon>Pentapetalae</taxon>
        <taxon>Caryophyllales</taxon>
        <taxon>Caryophyllaceae</taxon>
        <taxon>Caryophylleae</taxon>
        <taxon>Saponaria</taxon>
    </lineage>
</organism>
<keyword evidence="4" id="KW-0808">Transferase</keyword>
<evidence type="ECO:0000313" key="9">
    <source>
        <dbReference type="Proteomes" id="UP001443914"/>
    </source>
</evidence>
<dbReference type="CDD" id="cd16664">
    <property type="entry name" value="RING-Ubox_PUB"/>
    <property type="match status" value="1"/>
</dbReference>
<dbReference type="PANTHER" id="PTHR23315:SF253">
    <property type="entry name" value="U-BOX DOMAIN-CONTAINING PROTEIN 9"/>
    <property type="match status" value="1"/>
</dbReference>
<dbReference type="EMBL" id="JBDFQZ010000005">
    <property type="protein sequence ID" value="KAK9726648.1"/>
    <property type="molecule type" value="Genomic_DNA"/>
</dbReference>
<dbReference type="EC" id="2.3.2.27" evidence="3"/>
<dbReference type="SUPFAM" id="SSF57850">
    <property type="entry name" value="RING/U-box"/>
    <property type="match status" value="1"/>
</dbReference>
<dbReference type="SMART" id="SM00185">
    <property type="entry name" value="ARM"/>
    <property type="match status" value="3"/>
</dbReference>
<evidence type="ECO:0000256" key="2">
    <source>
        <dbReference type="ARBA" id="ARBA00004906"/>
    </source>
</evidence>
<keyword evidence="9" id="KW-1185">Reference proteome</keyword>
<evidence type="ECO:0000256" key="3">
    <source>
        <dbReference type="ARBA" id="ARBA00012483"/>
    </source>
</evidence>
<dbReference type="InterPro" id="IPR013083">
    <property type="entry name" value="Znf_RING/FYVE/PHD"/>
</dbReference>
<dbReference type="InterPro" id="IPR058678">
    <property type="entry name" value="ARM_PUB"/>
</dbReference>
<reference evidence="8" key="1">
    <citation type="submission" date="2024-03" db="EMBL/GenBank/DDBJ databases">
        <title>WGS assembly of Saponaria officinalis var. Norfolk2.</title>
        <authorList>
            <person name="Jenkins J."/>
            <person name="Shu S."/>
            <person name="Grimwood J."/>
            <person name="Barry K."/>
            <person name="Goodstein D."/>
            <person name="Schmutz J."/>
            <person name="Leebens-Mack J."/>
            <person name="Osbourn A."/>
        </authorList>
    </citation>
    <scope>NUCLEOTIDE SEQUENCE [LARGE SCALE GENOMIC DNA]</scope>
    <source>
        <strain evidence="8">JIC</strain>
    </source>
</reference>